<accession>A0A0R1JRE0</accession>
<proteinExistence type="predicted"/>
<organism evidence="1 2">
    <name type="scientific">Lacticaseibacillus nasuensis JCM 17158</name>
    <dbReference type="NCBI Taxonomy" id="1291734"/>
    <lineage>
        <taxon>Bacteria</taxon>
        <taxon>Bacillati</taxon>
        <taxon>Bacillota</taxon>
        <taxon>Bacilli</taxon>
        <taxon>Lactobacillales</taxon>
        <taxon>Lactobacillaceae</taxon>
        <taxon>Lacticaseibacillus</taxon>
    </lineage>
</organism>
<dbReference type="OrthoDB" id="2304331at2"/>
<dbReference type="AlphaFoldDB" id="A0A0R1JRE0"/>
<dbReference type="Proteomes" id="UP000051804">
    <property type="component" value="Unassembled WGS sequence"/>
</dbReference>
<dbReference type="PATRIC" id="fig|1291734.4.peg.1732"/>
<dbReference type="STRING" id="1291734.FD02_GL001684"/>
<comment type="caution">
    <text evidence="1">The sequence shown here is derived from an EMBL/GenBank/DDBJ whole genome shotgun (WGS) entry which is preliminary data.</text>
</comment>
<reference evidence="1 2" key="1">
    <citation type="journal article" date="2015" name="Genome Announc.">
        <title>Expanding the biotechnology potential of lactobacilli through comparative genomics of 213 strains and associated genera.</title>
        <authorList>
            <person name="Sun Z."/>
            <person name="Harris H.M."/>
            <person name="McCann A."/>
            <person name="Guo C."/>
            <person name="Argimon S."/>
            <person name="Zhang W."/>
            <person name="Yang X."/>
            <person name="Jeffery I.B."/>
            <person name="Cooney J.C."/>
            <person name="Kagawa T.F."/>
            <person name="Liu W."/>
            <person name="Song Y."/>
            <person name="Salvetti E."/>
            <person name="Wrobel A."/>
            <person name="Rasinkangas P."/>
            <person name="Parkhill J."/>
            <person name="Rea M.C."/>
            <person name="O'Sullivan O."/>
            <person name="Ritari J."/>
            <person name="Douillard F.P."/>
            <person name="Paul Ross R."/>
            <person name="Yang R."/>
            <person name="Briner A.E."/>
            <person name="Felis G.E."/>
            <person name="de Vos W.M."/>
            <person name="Barrangou R."/>
            <person name="Klaenhammer T.R."/>
            <person name="Caufield P.W."/>
            <person name="Cui Y."/>
            <person name="Zhang H."/>
            <person name="O'Toole P.W."/>
        </authorList>
    </citation>
    <scope>NUCLEOTIDE SEQUENCE [LARGE SCALE GENOMIC DNA]</scope>
    <source>
        <strain evidence="1 2">JCM 17158</strain>
    </source>
</reference>
<dbReference type="EMBL" id="AZDJ01000003">
    <property type="protein sequence ID" value="KRK73854.1"/>
    <property type="molecule type" value="Genomic_DNA"/>
</dbReference>
<evidence type="ECO:0000313" key="2">
    <source>
        <dbReference type="Proteomes" id="UP000051804"/>
    </source>
</evidence>
<gene>
    <name evidence="1" type="ORF">FD02_GL001684</name>
</gene>
<protein>
    <submittedName>
        <fullName evidence="1">Uncharacterized protein</fullName>
    </submittedName>
</protein>
<name>A0A0R1JRE0_9LACO</name>
<keyword evidence="2" id="KW-1185">Reference proteome</keyword>
<dbReference type="RefSeq" id="WP_054721373.1">
    <property type="nucleotide sequence ID" value="NZ_AZDJ01000003.1"/>
</dbReference>
<evidence type="ECO:0000313" key="1">
    <source>
        <dbReference type="EMBL" id="KRK73854.1"/>
    </source>
</evidence>
<sequence>MNVFAALKLIQFDHLPLNHAQVVMTDATGKPDSEFTGLLSDCLNKLDIFVDLATATTVSDVIDDLHLLTPLPYDVLEEYQKILEQPITQINFASHKQLVEFVYQPY</sequence>